<dbReference type="InterPro" id="IPR058192">
    <property type="entry name" value="WHD_ROQ1-like"/>
</dbReference>
<dbReference type="InterPro" id="IPR036390">
    <property type="entry name" value="WH_DNA-bd_sf"/>
</dbReference>
<dbReference type="Proteomes" id="UP000245207">
    <property type="component" value="Unassembled WGS sequence"/>
</dbReference>
<dbReference type="PROSITE" id="PS50104">
    <property type="entry name" value="TIR"/>
    <property type="match status" value="1"/>
</dbReference>
<dbReference type="EMBL" id="PKPP01020376">
    <property type="protein sequence ID" value="PWA35258.1"/>
    <property type="molecule type" value="Genomic_DNA"/>
</dbReference>
<dbReference type="InterPro" id="IPR035897">
    <property type="entry name" value="Toll_tir_struct_dom_sf"/>
</dbReference>
<dbReference type="SUPFAM" id="SSF52058">
    <property type="entry name" value="L domain-like"/>
    <property type="match status" value="1"/>
</dbReference>
<sequence length="1089" mass="124100">MASTSTSSIQNSFKYDVFLSFRGEDTRKNFVDHLYHALKDKGIYTYKDDEKIHKGKRISDDLIKSIEESKFYVIVFSKNYASSSWCLEELVKIMECHKMPGHTAYPVFYDVEPTEVRNQRGSVRKAFFKNKKKEAAEKWKGALKEAADLAGWELKNTQDGHEAKFIKKIVQEISLELCSINFGFDEKLVGMETRVKDVVSSLEVGIDEVRMIGIKGMGGAGKTTTARAVFDYVSIDFEAKSFVGNVREVSKASRSGLKNLQEQVLSDLLNEQVTLKNVDDGKNMMKKRMCGKKVLLVLDDVDHIEQLEALAGEPKWFKPGSRILITTRDEQVLVAHRVHLIRDINLLSDKEAICLFSRYAFGRELPSQGYEELSEKVVSYASGLPLTIKVLGSFLCGKDRVEWVDATQRLEKIPLKETMEKLELSYIGLEDDYKEIFLDIACILKGEPREYAIKVLECCGFHARNGLKVLEQRSLITISEDDVLGMHDHIEEMGKNIVRRSHPDEPNKHSRLWINEEIEDILANDMGTKATRCLKLNKSRGNARIVMKGLGKMKKLRYLEVNFAYYDLVSDAECLDDTSQYLANSLKYLKCSDYPFLYLPKTFQGNNLVGLDMKYSRMVQLWEEGEKKVLKKLKLISLSRSNLTTFHFGMTPNLEALSLECSYNLVELCMPCQKLNYLDISHSKLRTFDLGLTPNLETLILKNSANLVELCMPVSCQKLKHIDINSSKLITFDLGLTPNLETLSLLNCTHFVKLQVSVACPNLKFLDLRKSRLRSLDLELIPNLEKLYLEDCDDFVELHVSVACPNLKFLDLRKSSLRSLDLEMIPNLEKLYLAECHELVKINASVGCLNKVGYLNLLGCLRFTVFEFRSRWEQLVNCTSGTLHLAGVFLDLCPLQPNSNLSNSRFRSYYEEYLPSSVGNIEKLISFGLCACTNLKKIPDIICSLQCLKKLTLDGEIPEFPKDLGQLECLEELHLSSTEIKHLPDSICMLKRLKSLKVNNGDHLEKLECLEDLCSLYSTKIKHLPDSICMLKKHLKSLEVNHGDLLEKLPEDLGQLECLEELHLSSTEIKHLPDSSCMLKKQISRSQSW</sequence>
<organism evidence="6 7">
    <name type="scientific">Artemisia annua</name>
    <name type="common">Sweet wormwood</name>
    <dbReference type="NCBI Taxonomy" id="35608"/>
    <lineage>
        <taxon>Eukaryota</taxon>
        <taxon>Viridiplantae</taxon>
        <taxon>Streptophyta</taxon>
        <taxon>Embryophyta</taxon>
        <taxon>Tracheophyta</taxon>
        <taxon>Spermatophyta</taxon>
        <taxon>Magnoliopsida</taxon>
        <taxon>eudicotyledons</taxon>
        <taxon>Gunneridae</taxon>
        <taxon>Pentapetalae</taxon>
        <taxon>asterids</taxon>
        <taxon>campanulids</taxon>
        <taxon>Asterales</taxon>
        <taxon>Asteraceae</taxon>
        <taxon>Asteroideae</taxon>
        <taxon>Anthemideae</taxon>
        <taxon>Artemisiinae</taxon>
        <taxon>Artemisia</taxon>
    </lineage>
</organism>
<evidence type="ECO:0000256" key="4">
    <source>
        <dbReference type="ARBA" id="ARBA00023027"/>
    </source>
</evidence>
<dbReference type="InterPro" id="IPR032675">
    <property type="entry name" value="LRR_dom_sf"/>
</dbReference>
<dbReference type="SMART" id="SM00255">
    <property type="entry name" value="TIR"/>
    <property type="match status" value="1"/>
</dbReference>
<evidence type="ECO:0000313" key="7">
    <source>
        <dbReference type="Proteomes" id="UP000245207"/>
    </source>
</evidence>
<dbReference type="SUPFAM" id="SSF46785">
    <property type="entry name" value="Winged helix' DNA-binding domain"/>
    <property type="match status" value="1"/>
</dbReference>
<dbReference type="InterPro" id="IPR027417">
    <property type="entry name" value="P-loop_NTPase"/>
</dbReference>
<comment type="caution">
    <text evidence="6">The sequence shown here is derived from an EMBL/GenBank/DDBJ whole genome shotgun (WGS) entry which is preliminary data.</text>
</comment>
<keyword evidence="7" id="KW-1185">Reference proteome</keyword>
<dbReference type="GO" id="GO:0007165">
    <property type="term" value="P:signal transduction"/>
    <property type="evidence" value="ECO:0007669"/>
    <property type="project" value="InterPro"/>
</dbReference>
<dbReference type="PANTHER" id="PTHR11017:SF544">
    <property type="entry name" value="ADP-RIBOSYL CYCLASE_CYCLIC ADP-RIBOSE HYDROLASE"/>
    <property type="match status" value="1"/>
</dbReference>
<dbReference type="OrthoDB" id="1357022at2759"/>
<dbReference type="SUPFAM" id="SSF52047">
    <property type="entry name" value="RNI-like"/>
    <property type="match status" value="1"/>
</dbReference>
<evidence type="ECO:0000313" key="6">
    <source>
        <dbReference type="EMBL" id="PWA35258.1"/>
    </source>
</evidence>
<proteinExistence type="predicted"/>
<keyword evidence="1" id="KW-0433">Leucine-rich repeat</keyword>
<dbReference type="InterPro" id="IPR002182">
    <property type="entry name" value="NB-ARC"/>
</dbReference>
<dbReference type="Pfam" id="PF23282">
    <property type="entry name" value="WHD_ROQ1"/>
    <property type="match status" value="1"/>
</dbReference>
<dbReference type="AlphaFoldDB" id="A0A2U1KEW9"/>
<dbReference type="PANTHER" id="PTHR11017">
    <property type="entry name" value="LEUCINE-RICH REPEAT-CONTAINING PROTEIN"/>
    <property type="match status" value="1"/>
</dbReference>
<dbReference type="GO" id="GO:0006952">
    <property type="term" value="P:defense response"/>
    <property type="evidence" value="ECO:0007669"/>
    <property type="project" value="UniProtKB-KW"/>
</dbReference>
<evidence type="ECO:0000256" key="1">
    <source>
        <dbReference type="ARBA" id="ARBA00022614"/>
    </source>
</evidence>
<keyword evidence="2" id="KW-0677">Repeat</keyword>
<dbReference type="SMART" id="SM00369">
    <property type="entry name" value="LRR_TYP"/>
    <property type="match status" value="3"/>
</dbReference>
<dbReference type="Gene3D" id="3.40.50.10140">
    <property type="entry name" value="Toll/interleukin-1 receptor homology (TIR) domain"/>
    <property type="match status" value="1"/>
</dbReference>
<evidence type="ECO:0000259" key="5">
    <source>
        <dbReference type="PROSITE" id="PS50104"/>
    </source>
</evidence>
<dbReference type="SUPFAM" id="SSF52200">
    <property type="entry name" value="Toll/Interleukin receptor TIR domain"/>
    <property type="match status" value="1"/>
</dbReference>
<dbReference type="PRINTS" id="PR00364">
    <property type="entry name" value="DISEASERSIST"/>
</dbReference>
<gene>
    <name evidence="6" type="ORF">CTI12_AA611310</name>
</gene>
<dbReference type="SUPFAM" id="SSF52540">
    <property type="entry name" value="P-loop containing nucleoside triphosphate hydrolases"/>
    <property type="match status" value="1"/>
</dbReference>
<accession>A0A2U1KEW9</accession>
<keyword evidence="3" id="KW-0611">Plant defense</keyword>
<name>A0A2U1KEW9_ARTAN</name>
<feature type="domain" description="TIR" evidence="5">
    <location>
        <begin position="13"/>
        <end position="177"/>
    </location>
</feature>
<evidence type="ECO:0000256" key="2">
    <source>
        <dbReference type="ARBA" id="ARBA00022737"/>
    </source>
</evidence>
<protein>
    <submittedName>
        <fullName evidence="6">Disease resistance protein (TIR-NBS-LRR class)</fullName>
    </submittedName>
</protein>
<dbReference type="Pfam" id="PF00931">
    <property type="entry name" value="NB-ARC"/>
    <property type="match status" value="1"/>
</dbReference>
<dbReference type="Pfam" id="PF01582">
    <property type="entry name" value="TIR"/>
    <property type="match status" value="1"/>
</dbReference>
<dbReference type="Gene3D" id="3.80.10.10">
    <property type="entry name" value="Ribonuclease Inhibitor"/>
    <property type="match status" value="3"/>
</dbReference>
<dbReference type="InterPro" id="IPR003591">
    <property type="entry name" value="Leu-rich_rpt_typical-subtyp"/>
</dbReference>
<dbReference type="InterPro" id="IPR042197">
    <property type="entry name" value="Apaf_helical"/>
</dbReference>
<dbReference type="Gene3D" id="1.10.8.430">
    <property type="entry name" value="Helical domain of apoptotic protease-activating factors"/>
    <property type="match status" value="1"/>
</dbReference>
<dbReference type="FunFam" id="3.40.50.10140:FF:000007">
    <property type="entry name" value="Disease resistance protein (TIR-NBS-LRR class)"/>
    <property type="match status" value="1"/>
</dbReference>
<dbReference type="InterPro" id="IPR044974">
    <property type="entry name" value="Disease_R_plants"/>
</dbReference>
<dbReference type="InterPro" id="IPR000157">
    <property type="entry name" value="TIR_dom"/>
</dbReference>
<reference evidence="6 7" key="1">
    <citation type="journal article" date="2018" name="Mol. Plant">
        <title>The genome of Artemisia annua provides insight into the evolution of Asteraceae family and artemisinin biosynthesis.</title>
        <authorList>
            <person name="Shen Q."/>
            <person name="Zhang L."/>
            <person name="Liao Z."/>
            <person name="Wang S."/>
            <person name="Yan T."/>
            <person name="Shi P."/>
            <person name="Liu M."/>
            <person name="Fu X."/>
            <person name="Pan Q."/>
            <person name="Wang Y."/>
            <person name="Lv Z."/>
            <person name="Lu X."/>
            <person name="Zhang F."/>
            <person name="Jiang W."/>
            <person name="Ma Y."/>
            <person name="Chen M."/>
            <person name="Hao X."/>
            <person name="Li L."/>
            <person name="Tang Y."/>
            <person name="Lv G."/>
            <person name="Zhou Y."/>
            <person name="Sun X."/>
            <person name="Brodelius P.E."/>
            <person name="Rose J.K.C."/>
            <person name="Tang K."/>
        </authorList>
    </citation>
    <scope>NUCLEOTIDE SEQUENCE [LARGE SCALE GENOMIC DNA]</scope>
    <source>
        <strain evidence="7">cv. Huhao1</strain>
        <tissue evidence="6">Leaf</tissue>
    </source>
</reference>
<dbReference type="Gene3D" id="3.40.50.300">
    <property type="entry name" value="P-loop containing nucleotide triphosphate hydrolases"/>
    <property type="match status" value="1"/>
</dbReference>
<evidence type="ECO:0000256" key="3">
    <source>
        <dbReference type="ARBA" id="ARBA00022821"/>
    </source>
</evidence>
<dbReference type="GO" id="GO:0043531">
    <property type="term" value="F:ADP binding"/>
    <property type="evidence" value="ECO:0007669"/>
    <property type="project" value="InterPro"/>
</dbReference>
<keyword evidence="4" id="KW-0520">NAD</keyword>